<keyword evidence="1" id="KW-0175">Coiled coil</keyword>
<accession>A0A7W2ITZ1</accession>
<evidence type="ECO:0000256" key="2">
    <source>
        <dbReference type="SAM" id="Phobius"/>
    </source>
</evidence>
<evidence type="ECO:0000313" key="3">
    <source>
        <dbReference type="EMBL" id="MBA5763071.1"/>
    </source>
</evidence>
<sequence length="246" mass="28085">MNKTTDIDNSEDDVVVIEQRDKRSYLYIAIAGVLGLALGGIVGSSLTASKWQATYVELQQQYQSIQQEKKQLVVTVEKRVANVDTEVEEKLQAKIQQLQENHQTEVEELNKQIVLLESHNTNLNQQIESQKSDLTTAAQKNDRLNQQADMQVSLLERSRELFQRELKVKQELEALSKEQAELEPKLEALKQDCNAYLDGTSWEAKSDSCDKQDEANSRISQINQMIRVHEMDLEQIQAISEQLGLE</sequence>
<dbReference type="RefSeq" id="WP_182109085.1">
    <property type="nucleotide sequence ID" value="NZ_JACFYF010000006.1"/>
</dbReference>
<keyword evidence="2" id="KW-0472">Membrane</keyword>
<evidence type="ECO:0000256" key="1">
    <source>
        <dbReference type="SAM" id="Coils"/>
    </source>
</evidence>
<reference evidence="3 4" key="1">
    <citation type="submission" date="2020-07" db="EMBL/GenBank/DDBJ databases">
        <title>Vibrio marinisediminis sp. nov., isolated from marine sediment.</title>
        <authorList>
            <person name="Ji X."/>
        </authorList>
    </citation>
    <scope>NUCLEOTIDE SEQUENCE [LARGE SCALE GENOMIC DNA]</scope>
    <source>
        <strain evidence="3 4">404</strain>
    </source>
</reference>
<proteinExistence type="predicted"/>
<dbReference type="Proteomes" id="UP000571701">
    <property type="component" value="Unassembled WGS sequence"/>
</dbReference>
<evidence type="ECO:0000313" key="4">
    <source>
        <dbReference type="Proteomes" id="UP000571701"/>
    </source>
</evidence>
<gene>
    <name evidence="3" type="ORF">H2O73_11985</name>
</gene>
<dbReference type="EMBL" id="JACFYF010000006">
    <property type="protein sequence ID" value="MBA5763071.1"/>
    <property type="molecule type" value="Genomic_DNA"/>
</dbReference>
<organism evidence="3 4">
    <name type="scientific">Vibrio marinisediminis</name>
    <dbReference type="NCBI Taxonomy" id="2758441"/>
    <lineage>
        <taxon>Bacteria</taxon>
        <taxon>Pseudomonadati</taxon>
        <taxon>Pseudomonadota</taxon>
        <taxon>Gammaproteobacteria</taxon>
        <taxon>Vibrionales</taxon>
        <taxon>Vibrionaceae</taxon>
        <taxon>Vibrio</taxon>
    </lineage>
</organism>
<feature type="transmembrane region" description="Helical" evidence="2">
    <location>
        <begin position="25"/>
        <end position="46"/>
    </location>
</feature>
<feature type="coiled-coil region" evidence="1">
    <location>
        <begin position="48"/>
        <end position="147"/>
    </location>
</feature>
<dbReference type="AlphaFoldDB" id="A0A7W2ITZ1"/>
<comment type="caution">
    <text evidence="3">The sequence shown here is derived from an EMBL/GenBank/DDBJ whole genome shotgun (WGS) entry which is preliminary data.</text>
</comment>
<keyword evidence="2" id="KW-1133">Transmembrane helix</keyword>
<keyword evidence="4" id="KW-1185">Reference proteome</keyword>
<keyword evidence="2" id="KW-0812">Transmembrane</keyword>
<name>A0A7W2ITZ1_9VIBR</name>
<protein>
    <submittedName>
        <fullName evidence="3">Chromosome partitioning protein ParA</fullName>
    </submittedName>
</protein>